<sequence length="194" mass="19246">MLVLGDSPGPDIPPKPAVLSRLLRAGLPVPPGLACAAEELTGSAVRERLADLLAGGPVIVRAALASEDTVDAAAAGLGLSVPDCRDLADVDRAAAAIAEAAGDPWLRRYSGGAPTCRCSSSVRSSAAGSQSLPPIAAAPACSSCTTPAAPTPSPPAPARAGPARSRSPSPPWPPPSQASSTMSLRSCPKCQLST</sequence>
<comment type="caution">
    <text evidence="2">The sequence shown here is derived from an EMBL/GenBank/DDBJ whole genome shotgun (WGS) entry which is preliminary data.</text>
</comment>
<evidence type="ECO:0000313" key="3">
    <source>
        <dbReference type="Proteomes" id="UP001150924"/>
    </source>
</evidence>
<gene>
    <name evidence="2" type="ORF">OV079_38545</name>
</gene>
<evidence type="ECO:0000313" key="2">
    <source>
        <dbReference type="EMBL" id="MCY1011362.1"/>
    </source>
</evidence>
<dbReference type="EMBL" id="JAPNKE010000002">
    <property type="protein sequence ID" value="MCY1011362.1"/>
    <property type="molecule type" value="Genomic_DNA"/>
</dbReference>
<reference evidence="2" key="1">
    <citation type="submission" date="2022-11" db="EMBL/GenBank/DDBJ databases">
        <title>Minimal conservation of predation-associated metabolite biosynthetic gene clusters underscores biosynthetic potential of Myxococcota including descriptions for ten novel species: Archangium lansinium sp. nov., Myxococcus landrumus sp. nov., Nannocystis bai.</title>
        <authorList>
            <person name="Ahearne A."/>
            <person name="Stevens C."/>
            <person name="Phillips K."/>
        </authorList>
    </citation>
    <scope>NUCLEOTIDE SEQUENCE</scope>
    <source>
        <strain evidence="2">Na p29</strain>
    </source>
</reference>
<name>A0A9X3EWA2_9BACT</name>
<feature type="compositionally biased region" description="Low complexity" evidence="1">
    <location>
        <begin position="158"/>
        <end position="167"/>
    </location>
</feature>
<accession>A0A9X3EWA2</accession>
<dbReference type="Proteomes" id="UP001150924">
    <property type="component" value="Unassembled WGS sequence"/>
</dbReference>
<protein>
    <submittedName>
        <fullName evidence="2">Uncharacterized protein</fullName>
    </submittedName>
</protein>
<dbReference type="AlphaFoldDB" id="A0A9X3EWA2"/>
<proteinExistence type="predicted"/>
<dbReference type="RefSeq" id="WP_267774625.1">
    <property type="nucleotide sequence ID" value="NZ_JAPNKE010000002.1"/>
</dbReference>
<feature type="region of interest" description="Disordered" evidence="1">
    <location>
        <begin position="141"/>
        <end position="194"/>
    </location>
</feature>
<keyword evidence="3" id="KW-1185">Reference proteome</keyword>
<organism evidence="2 3">
    <name type="scientific">Nannocystis pusilla</name>
    <dbReference type="NCBI Taxonomy" id="889268"/>
    <lineage>
        <taxon>Bacteria</taxon>
        <taxon>Pseudomonadati</taxon>
        <taxon>Myxococcota</taxon>
        <taxon>Polyangia</taxon>
        <taxon>Nannocystales</taxon>
        <taxon>Nannocystaceae</taxon>
        <taxon>Nannocystis</taxon>
    </lineage>
</organism>
<evidence type="ECO:0000256" key="1">
    <source>
        <dbReference type="SAM" id="MobiDB-lite"/>
    </source>
</evidence>